<dbReference type="InterPro" id="IPR035595">
    <property type="entry name" value="UDP_glycos_trans_CS"/>
</dbReference>
<evidence type="ECO:0000256" key="4">
    <source>
        <dbReference type="RuleBase" id="RU003718"/>
    </source>
</evidence>
<dbReference type="InterPro" id="IPR058980">
    <property type="entry name" value="Glyco_transf_N"/>
</dbReference>
<proteinExistence type="inferred from homology"/>
<dbReference type="GO" id="GO:0035251">
    <property type="term" value="F:UDP-glucosyltransferase activity"/>
    <property type="evidence" value="ECO:0007669"/>
    <property type="project" value="TreeGrafter"/>
</dbReference>
<evidence type="ECO:0000313" key="7">
    <source>
        <dbReference type="EMBL" id="SPD01177.1"/>
    </source>
</evidence>
<dbReference type="EC" id="2.4.1.-" evidence="5"/>
<evidence type="ECO:0000259" key="6">
    <source>
        <dbReference type="Pfam" id="PF26168"/>
    </source>
</evidence>
<sequence>MASQSQPHQLHFVLIPLMTQGHLIPMIDIAKILAQRNIVVTIFTTPLNAIRFRTTIDRAVIKSGLSIRILQLQFPYAEAGLPQGCESIDSLPSRELLTNFMTAINMLQQPLEELFEELKPNPCCIISDKYLAWTAETANKFHVPRILFDGTNCFNLLCCNNLHVSKVYESVSDSEHFKIPGLPDQIEFTTAQLPGDFNPSSNQDMKDIREKVREAAVGAYGVLVNSYEELEPAYLKEYKKIKGEKIWCIGPVSLCNKDSLDKAQRGNKASTDENKCLKWLDSWAPRSVIYACLGSLNRLTPEQLIELGLGLEASKMPFIWVIRGGYKKEEMEKWLLEDGFEERVKGRGFLIRGWAPQVLILSHPAIGGFLTHCGWNSTLEGICGGIPMITWPLFGEQFFNEKFIVHVLEIGVRVGVEVVIHFGDEEKFGVLVKRENIKEAVGMVMGEGEEKEKRRERVRQLAEMAKKAIEEGGSSYLNITLLLEDIRQAAKNDRTKA</sequence>
<dbReference type="SUPFAM" id="SSF53756">
    <property type="entry name" value="UDP-Glycosyltransferase/glycogen phosphorylase"/>
    <property type="match status" value="1"/>
</dbReference>
<dbReference type="CDD" id="cd03784">
    <property type="entry name" value="GT1_Gtf-like"/>
    <property type="match status" value="1"/>
</dbReference>
<protein>
    <recommendedName>
        <fullName evidence="5">Glycosyltransferase</fullName>
        <ecNumber evidence="5">2.4.1.-</ecNumber>
    </recommendedName>
</protein>
<name>A0A2N9GF31_FAGSY</name>
<evidence type="ECO:0000256" key="2">
    <source>
        <dbReference type="ARBA" id="ARBA00022676"/>
    </source>
</evidence>
<dbReference type="AlphaFoldDB" id="A0A2N9GF31"/>
<accession>A0A2N9GF31</accession>
<keyword evidence="2 4" id="KW-0328">Glycosyltransferase</keyword>
<dbReference type="PANTHER" id="PTHR48047:SF182">
    <property type="entry name" value="GLYCOSYLTRANSFERASE"/>
    <property type="match status" value="1"/>
</dbReference>
<organism evidence="7">
    <name type="scientific">Fagus sylvatica</name>
    <name type="common">Beechnut</name>
    <dbReference type="NCBI Taxonomy" id="28930"/>
    <lineage>
        <taxon>Eukaryota</taxon>
        <taxon>Viridiplantae</taxon>
        <taxon>Streptophyta</taxon>
        <taxon>Embryophyta</taxon>
        <taxon>Tracheophyta</taxon>
        <taxon>Spermatophyta</taxon>
        <taxon>Magnoliopsida</taxon>
        <taxon>eudicotyledons</taxon>
        <taxon>Gunneridae</taxon>
        <taxon>Pentapetalae</taxon>
        <taxon>rosids</taxon>
        <taxon>fabids</taxon>
        <taxon>Fagales</taxon>
        <taxon>Fagaceae</taxon>
        <taxon>Fagus</taxon>
    </lineage>
</organism>
<dbReference type="PANTHER" id="PTHR48047">
    <property type="entry name" value="GLYCOSYLTRANSFERASE"/>
    <property type="match status" value="1"/>
</dbReference>
<dbReference type="PROSITE" id="PS00375">
    <property type="entry name" value="UDPGT"/>
    <property type="match status" value="1"/>
</dbReference>
<dbReference type="EMBL" id="OIVN01002168">
    <property type="protein sequence ID" value="SPD01177.1"/>
    <property type="molecule type" value="Genomic_DNA"/>
</dbReference>
<evidence type="ECO:0000256" key="5">
    <source>
        <dbReference type="RuleBase" id="RU362057"/>
    </source>
</evidence>
<dbReference type="FunFam" id="3.40.50.2000:FF:000047">
    <property type="entry name" value="Glycosyltransferase"/>
    <property type="match status" value="1"/>
</dbReference>
<dbReference type="Gene3D" id="3.40.50.2000">
    <property type="entry name" value="Glycogen Phosphorylase B"/>
    <property type="match status" value="2"/>
</dbReference>
<reference evidence="7" key="1">
    <citation type="submission" date="2018-02" db="EMBL/GenBank/DDBJ databases">
        <authorList>
            <person name="Cohen D.B."/>
            <person name="Kent A.D."/>
        </authorList>
    </citation>
    <scope>NUCLEOTIDE SEQUENCE</scope>
</reference>
<keyword evidence="3 4" id="KW-0808">Transferase</keyword>
<dbReference type="Pfam" id="PF00201">
    <property type="entry name" value="UDPGT"/>
    <property type="match status" value="1"/>
</dbReference>
<gene>
    <name evidence="7" type="ORF">FSB_LOCUS29059</name>
</gene>
<evidence type="ECO:0000256" key="1">
    <source>
        <dbReference type="ARBA" id="ARBA00009995"/>
    </source>
</evidence>
<dbReference type="InterPro" id="IPR002213">
    <property type="entry name" value="UDP_glucos_trans"/>
</dbReference>
<evidence type="ECO:0000256" key="3">
    <source>
        <dbReference type="ARBA" id="ARBA00022679"/>
    </source>
</evidence>
<feature type="domain" description="Glycosyltransferase N-terminal" evidence="6">
    <location>
        <begin position="11"/>
        <end position="252"/>
    </location>
</feature>
<dbReference type="FunFam" id="3.40.50.2000:FF:000071">
    <property type="entry name" value="Glycosyltransferase"/>
    <property type="match status" value="1"/>
</dbReference>
<comment type="similarity">
    <text evidence="1 4">Belongs to the UDP-glycosyltransferase family.</text>
</comment>
<dbReference type="Pfam" id="PF26168">
    <property type="entry name" value="Glyco_transf_N"/>
    <property type="match status" value="1"/>
</dbReference>